<evidence type="ECO:0000259" key="2">
    <source>
        <dbReference type="PROSITE" id="PS50125"/>
    </source>
</evidence>
<dbReference type="GO" id="GO:0035556">
    <property type="term" value="P:intracellular signal transduction"/>
    <property type="evidence" value="ECO:0007669"/>
    <property type="project" value="InterPro"/>
</dbReference>
<organism evidence="4">
    <name type="scientific">Desulfobacca acetoxidans</name>
    <dbReference type="NCBI Taxonomy" id="60893"/>
    <lineage>
        <taxon>Bacteria</taxon>
        <taxon>Pseudomonadati</taxon>
        <taxon>Thermodesulfobacteriota</taxon>
        <taxon>Desulfobaccia</taxon>
        <taxon>Desulfobaccales</taxon>
        <taxon>Desulfobaccaceae</taxon>
        <taxon>Desulfobacca</taxon>
    </lineage>
</organism>
<evidence type="ECO:0000256" key="1">
    <source>
        <dbReference type="SAM" id="Phobius"/>
    </source>
</evidence>
<dbReference type="InterPro" id="IPR003660">
    <property type="entry name" value="HAMP_dom"/>
</dbReference>
<accession>A0A7C3V8F4</accession>
<dbReference type="Pfam" id="PF00211">
    <property type="entry name" value="Guanylate_cyc"/>
    <property type="match status" value="1"/>
</dbReference>
<dbReference type="InterPro" id="IPR029787">
    <property type="entry name" value="Nucleotide_cyclase"/>
</dbReference>
<dbReference type="InterPro" id="IPR050697">
    <property type="entry name" value="Adenylyl/Guanylyl_Cyclase_3/4"/>
</dbReference>
<dbReference type="GO" id="GO:0004016">
    <property type="term" value="F:adenylate cyclase activity"/>
    <property type="evidence" value="ECO:0007669"/>
    <property type="project" value="UniProtKB-ARBA"/>
</dbReference>
<gene>
    <name evidence="4" type="ORF">ENW96_09275</name>
</gene>
<dbReference type="PROSITE" id="PS50885">
    <property type="entry name" value="HAMP"/>
    <property type="match status" value="1"/>
</dbReference>
<sequence length="551" mass="60350">MFAFKTLEQRLIVLLVVPVTLFLLLLGVLGYRFIQGLLFQEWQEAAVLRLERAAHQMDMLLGEQKKWMELVAWAGQAPGGRDMQNWLLQQSQNQPEVSLVNLTWKPAPGTGKGTAIAARSASLGPISYFYPPDGKTVGLRGELLDRAGKPVGRLEVLLNFDYLLHDILAEGWMAARMACLVSREGRYLAHSNPAMQARHCLGETKDPLELAMLAAMKEKNSGTVMGQNRVIGFYQLHAAPWAIMLHARGSEILAPILRFRVYFLAGAALGLVVILALIRLAVRPVVQAIRGIAARAALVAKGDYGEPLPVRSRDEIGQLTAGFNDMVAGLKERDFISNTFGRYVDPEIAREILSRPEAARLGGEKREVVILFSDIRGFTPLAETLSPETTIYLVNRYFARIIAVIQAHRGIIVDFLGDALLAFFDPLEGPIEPVVRRAVGCALKIQEAVAAQSQAEPGMPLLHMGIGLHAGEVVVGNIGSESRAKYGIIGAAVNLTHRIQGQAQGGEVVVSERVFHHAKDILSVTRTFETTLKGIAQPVRLYVVEGLEEES</sequence>
<dbReference type="PANTHER" id="PTHR43081">
    <property type="entry name" value="ADENYLATE CYCLASE, TERMINAL-DIFFERENTIATION SPECIFIC-RELATED"/>
    <property type="match status" value="1"/>
</dbReference>
<dbReference type="EMBL" id="DTMF01000226">
    <property type="protein sequence ID" value="HGF34560.1"/>
    <property type="molecule type" value="Genomic_DNA"/>
</dbReference>
<feature type="domain" description="Guanylate cyclase" evidence="2">
    <location>
        <begin position="369"/>
        <end position="500"/>
    </location>
</feature>
<comment type="caution">
    <text evidence="4">The sequence shown here is derived from an EMBL/GenBank/DDBJ whole genome shotgun (WGS) entry which is preliminary data.</text>
</comment>
<evidence type="ECO:0000259" key="3">
    <source>
        <dbReference type="PROSITE" id="PS50885"/>
    </source>
</evidence>
<dbReference type="CDD" id="cd07302">
    <property type="entry name" value="CHD"/>
    <property type="match status" value="1"/>
</dbReference>
<dbReference type="SUPFAM" id="SSF55073">
    <property type="entry name" value="Nucleotide cyclase"/>
    <property type="match status" value="1"/>
</dbReference>
<feature type="domain" description="HAMP" evidence="3">
    <location>
        <begin position="283"/>
        <end position="335"/>
    </location>
</feature>
<dbReference type="GO" id="GO:0016020">
    <property type="term" value="C:membrane"/>
    <property type="evidence" value="ECO:0007669"/>
    <property type="project" value="InterPro"/>
</dbReference>
<dbReference type="InterPro" id="IPR001054">
    <property type="entry name" value="A/G_cyclase"/>
</dbReference>
<dbReference type="CDD" id="cd18774">
    <property type="entry name" value="PDC2_HK_sensor"/>
    <property type="match status" value="1"/>
</dbReference>
<keyword evidence="1" id="KW-0812">Transmembrane</keyword>
<keyword evidence="1" id="KW-1133">Transmembrane helix</keyword>
<dbReference type="PANTHER" id="PTHR43081:SF1">
    <property type="entry name" value="ADENYLATE CYCLASE, TERMINAL-DIFFERENTIATION SPECIFIC"/>
    <property type="match status" value="1"/>
</dbReference>
<reference evidence="4" key="1">
    <citation type="journal article" date="2020" name="mSystems">
        <title>Genome- and Community-Level Interaction Insights into Carbon Utilization and Element Cycling Functions of Hydrothermarchaeota in Hydrothermal Sediment.</title>
        <authorList>
            <person name="Zhou Z."/>
            <person name="Liu Y."/>
            <person name="Xu W."/>
            <person name="Pan J."/>
            <person name="Luo Z.H."/>
            <person name="Li M."/>
        </authorList>
    </citation>
    <scope>NUCLEOTIDE SEQUENCE [LARGE SCALE GENOMIC DNA]</scope>
    <source>
        <strain evidence="4">SpSt-897</strain>
    </source>
</reference>
<dbReference type="GO" id="GO:0009190">
    <property type="term" value="P:cyclic nucleotide biosynthetic process"/>
    <property type="evidence" value="ECO:0007669"/>
    <property type="project" value="InterPro"/>
</dbReference>
<dbReference type="SUPFAM" id="SSF158472">
    <property type="entry name" value="HAMP domain-like"/>
    <property type="match status" value="1"/>
</dbReference>
<name>A0A7C3V8F4_9BACT</name>
<dbReference type="PROSITE" id="PS50125">
    <property type="entry name" value="GUANYLATE_CYCLASE_2"/>
    <property type="match status" value="1"/>
</dbReference>
<dbReference type="Gene3D" id="3.30.450.20">
    <property type="entry name" value="PAS domain"/>
    <property type="match status" value="1"/>
</dbReference>
<dbReference type="AlphaFoldDB" id="A0A7C3V8F4"/>
<dbReference type="Gene3D" id="1.10.8.500">
    <property type="entry name" value="HAMP domain in histidine kinase"/>
    <property type="match status" value="1"/>
</dbReference>
<dbReference type="Pfam" id="PF00672">
    <property type="entry name" value="HAMP"/>
    <property type="match status" value="1"/>
</dbReference>
<dbReference type="CDD" id="cd06225">
    <property type="entry name" value="HAMP"/>
    <property type="match status" value="1"/>
</dbReference>
<keyword evidence="1" id="KW-0472">Membrane</keyword>
<evidence type="ECO:0000313" key="4">
    <source>
        <dbReference type="EMBL" id="HGF34560.1"/>
    </source>
</evidence>
<dbReference type="SMART" id="SM00044">
    <property type="entry name" value="CYCc"/>
    <property type="match status" value="1"/>
</dbReference>
<dbReference type="Gene3D" id="3.30.70.1230">
    <property type="entry name" value="Nucleotide cyclase"/>
    <property type="match status" value="1"/>
</dbReference>
<protein>
    <submittedName>
        <fullName evidence="4">HAMP domain-containing protein</fullName>
    </submittedName>
</protein>
<dbReference type="SMART" id="SM00304">
    <property type="entry name" value="HAMP"/>
    <property type="match status" value="1"/>
</dbReference>
<feature type="transmembrane region" description="Helical" evidence="1">
    <location>
        <begin position="261"/>
        <end position="282"/>
    </location>
</feature>
<proteinExistence type="predicted"/>